<dbReference type="Pfam" id="PF05433">
    <property type="entry name" value="Rick_17kDa_Anti"/>
    <property type="match status" value="1"/>
</dbReference>
<feature type="domain" description="Glycine zipper 2TM" evidence="3">
    <location>
        <begin position="91"/>
        <end position="128"/>
    </location>
</feature>
<evidence type="ECO:0000259" key="3">
    <source>
        <dbReference type="Pfam" id="PF05433"/>
    </source>
</evidence>
<comment type="caution">
    <text evidence="4">The sequence shown here is derived from an EMBL/GenBank/DDBJ whole genome shotgun (WGS) entry which is preliminary data.</text>
</comment>
<evidence type="ECO:0000313" key="5">
    <source>
        <dbReference type="Proteomes" id="UP000051934"/>
    </source>
</evidence>
<evidence type="ECO:0000256" key="1">
    <source>
        <dbReference type="ARBA" id="ARBA00004370"/>
    </source>
</evidence>
<dbReference type="InterPro" id="IPR051407">
    <property type="entry name" value="Bact_OM_lipoprot/Surf_antigen"/>
</dbReference>
<accession>A0A0R2SCT0</accession>
<organism evidence="4 5">
    <name type="scientific">OM182 bacterium BACL3 MAG-120507-bin80</name>
    <dbReference type="NCBI Taxonomy" id="1655577"/>
    <lineage>
        <taxon>Bacteria</taxon>
        <taxon>Pseudomonadati</taxon>
        <taxon>Pseudomonadota</taxon>
        <taxon>Gammaproteobacteria</taxon>
        <taxon>OMG group</taxon>
        <taxon>OM182 clade</taxon>
    </lineage>
</organism>
<keyword evidence="2" id="KW-0472">Membrane</keyword>
<dbReference type="GO" id="GO:0019867">
    <property type="term" value="C:outer membrane"/>
    <property type="evidence" value="ECO:0007669"/>
    <property type="project" value="InterPro"/>
</dbReference>
<dbReference type="PANTHER" id="PTHR35603:SF2">
    <property type="entry name" value="OUTER MEMBRANE LIPOPROTEIN"/>
    <property type="match status" value="1"/>
</dbReference>
<proteinExistence type="predicted"/>
<evidence type="ECO:0000256" key="2">
    <source>
        <dbReference type="ARBA" id="ARBA00023136"/>
    </source>
</evidence>
<dbReference type="Proteomes" id="UP000051934">
    <property type="component" value="Unassembled WGS sequence"/>
</dbReference>
<gene>
    <name evidence="4" type="ORF">ABR69_03480</name>
</gene>
<dbReference type="EMBL" id="LIBB01000057">
    <property type="protein sequence ID" value="KRO72612.1"/>
    <property type="molecule type" value="Genomic_DNA"/>
</dbReference>
<protein>
    <recommendedName>
        <fullName evidence="3">Glycine zipper 2TM domain-containing protein</fullName>
    </recommendedName>
</protein>
<dbReference type="AlphaFoldDB" id="A0A0R2SCT0"/>
<reference evidence="4 5" key="1">
    <citation type="submission" date="2015-10" db="EMBL/GenBank/DDBJ databases">
        <title>Metagenome-Assembled Genomes uncover a global brackish microbiome.</title>
        <authorList>
            <person name="Hugerth L.W."/>
            <person name="Larsson J."/>
            <person name="Alneberg J."/>
            <person name="Lindh M.V."/>
            <person name="Legrand C."/>
            <person name="Pinhassi J."/>
            <person name="Andersson A.F."/>
        </authorList>
    </citation>
    <scope>NUCLEOTIDE SEQUENCE [LARGE SCALE GENOMIC DNA]</scope>
    <source>
        <strain evidence="4">BACL4 MAG-120507-bin80</strain>
    </source>
</reference>
<evidence type="ECO:0000313" key="4">
    <source>
        <dbReference type="EMBL" id="KRO72612.1"/>
    </source>
</evidence>
<name>A0A0R2SCT0_9GAMM</name>
<sequence>MTNSTRKKCGINDIGVFGRQKSVIKGSILGLCLLVVSGTALAQSSYESVAVISAQPVYQLTRIETPQERCVEERVVIERRNQQASGTPIIVSTIIGGALGNAVGNNKSSRRVGAVLGAVLGNSVGRDIARQSQSSDTREYQTVERCETVFVSHEEERLLGYDVIYQFNGQQYSVRTEQDPGSQMKVRVEVQPVF</sequence>
<dbReference type="PANTHER" id="PTHR35603">
    <property type="match status" value="1"/>
</dbReference>
<comment type="subcellular location">
    <subcellularLocation>
        <location evidence="1">Membrane</location>
    </subcellularLocation>
</comment>
<dbReference type="InterPro" id="IPR008816">
    <property type="entry name" value="Gly_zipper_2TM_dom"/>
</dbReference>